<evidence type="ECO:0000313" key="3">
    <source>
        <dbReference type="EMBL" id="ANF22606.1"/>
    </source>
</evidence>
<dbReference type="KEGG" id="tpie:A7C91_05055"/>
<dbReference type="InterPro" id="IPR018649">
    <property type="entry name" value="SHOCT"/>
</dbReference>
<organism evidence="3 4">
    <name type="scientific">Thermococcus piezophilus</name>
    <dbReference type="NCBI Taxonomy" id="1712654"/>
    <lineage>
        <taxon>Archaea</taxon>
        <taxon>Methanobacteriati</taxon>
        <taxon>Methanobacteriota</taxon>
        <taxon>Thermococci</taxon>
        <taxon>Thermococcales</taxon>
        <taxon>Thermococcaceae</taxon>
        <taxon>Thermococcus</taxon>
    </lineage>
</organism>
<accession>A0A172WH24</accession>
<sequence>MVRVMSEKRPKDLTEHLHPNEEVLYAVKKKLGIEKPKWLVVTTHRIIYFDEKILGRYEMKAIPYEKLEEVYVKIGKMYAEFVIKDESGDVIKLDKMDKEKSKKAVEAIRDALNAIAVEPVSIEKKKHLMGEELWIHKPKETVSRSLRIAAQGTAAKDDPLEKLKKLKELYDMGVITQEEYKEKRRKLLEQI</sequence>
<evidence type="ECO:0000259" key="2">
    <source>
        <dbReference type="Pfam" id="PF14470"/>
    </source>
</evidence>
<gene>
    <name evidence="3" type="ORF">A7C91_05055</name>
</gene>
<dbReference type="OrthoDB" id="101685at2157"/>
<dbReference type="Proteomes" id="UP000076969">
    <property type="component" value="Chromosome"/>
</dbReference>
<proteinExistence type="predicted"/>
<dbReference type="Gene3D" id="2.30.29.50">
    <property type="entry name" value="Bacterial Pleckstrin homology domain"/>
    <property type="match status" value="1"/>
</dbReference>
<dbReference type="InterPro" id="IPR039519">
    <property type="entry name" value="YokE-like_PH"/>
</dbReference>
<feature type="domain" description="YokE-like PH" evidence="2">
    <location>
        <begin position="17"/>
        <end position="109"/>
    </location>
</feature>
<dbReference type="Pfam" id="PF14470">
    <property type="entry name" value="bPH_3"/>
    <property type="match status" value="1"/>
</dbReference>
<keyword evidence="4" id="KW-1185">Reference proteome</keyword>
<name>A0A172WH24_9EURY</name>
<protein>
    <recommendedName>
        <fullName evidence="5">SHOCT domain-containing protein</fullName>
    </recommendedName>
</protein>
<dbReference type="AlphaFoldDB" id="A0A172WH24"/>
<dbReference type="STRING" id="1712654.A7C91_05055"/>
<feature type="domain" description="SHOCT" evidence="1">
    <location>
        <begin position="161"/>
        <end position="188"/>
    </location>
</feature>
<reference evidence="4" key="1">
    <citation type="journal article" date="2016" name="Syst. Appl. Microbiol.">
        <title>Thermococcus piezophilus sp. nov., a novel hyperthermophilic and piezophilic archaeon with a broad pressure range for growth, isolated from a deepest hydrothermal vent at the Mid-Cayman Rise.</title>
        <authorList>
            <person name="Dalmasso C."/>
            <person name="Oger P."/>
            <person name="Selva G."/>
            <person name="Courtine D."/>
            <person name="L'Haridon S."/>
            <person name="Garlaschelli A."/>
            <person name="Roussel E."/>
            <person name="Miyazaki J."/>
            <person name="Reveillaud J."/>
            <person name="Jebbar M."/>
            <person name="Takai K."/>
            <person name="Maignien L."/>
            <person name="Alain K."/>
        </authorList>
    </citation>
    <scope>NUCLEOTIDE SEQUENCE [LARGE SCALE GENOMIC DNA]</scope>
    <source>
        <strain evidence="4">CDGS</strain>
    </source>
</reference>
<dbReference type="InterPro" id="IPR037063">
    <property type="entry name" value="PHb_sf"/>
</dbReference>
<evidence type="ECO:0000313" key="4">
    <source>
        <dbReference type="Proteomes" id="UP000076969"/>
    </source>
</evidence>
<evidence type="ECO:0000259" key="1">
    <source>
        <dbReference type="Pfam" id="PF09851"/>
    </source>
</evidence>
<dbReference type="EMBL" id="CP015520">
    <property type="protein sequence ID" value="ANF22606.1"/>
    <property type="molecule type" value="Genomic_DNA"/>
</dbReference>
<evidence type="ECO:0008006" key="5">
    <source>
        <dbReference type="Google" id="ProtNLM"/>
    </source>
</evidence>
<dbReference type="Pfam" id="PF09851">
    <property type="entry name" value="SHOCT"/>
    <property type="match status" value="1"/>
</dbReference>